<dbReference type="AlphaFoldDB" id="A0A212FAV4"/>
<proteinExistence type="predicted"/>
<dbReference type="KEGG" id="dpl:KGM_213197"/>
<dbReference type="EMBL" id="AGBW02009414">
    <property type="protein sequence ID" value="OWR50875.1"/>
    <property type="molecule type" value="Genomic_DNA"/>
</dbReference>
<keyword evidence="2" id="KW-1185">Reference proteome</keyword>
<reference evidence="1 2" key="1">
    <citation type="journal article" date="2011" name="Cell">
        <title>The monarch butterfly genome yields insights into long-distance migration.</title>
        <authorList>
            <person name="Zhan S."/>
            <person name="Merlin C."/>
            <person name="Boore J.L."/>
            <person name="Reppert S.M."/>
        </authorList>
    </citation>
    <scope>NUCLEOTIDE SEQUENCE [LARGE SCALE GENOMIC DNA]</scope>
    <source>
        <strain evidence="1">F-2</strain>
    </source>
</reference>
<dbReference type="Proteomes" id="UP000007151">
    <property type="component" value="Unassembled WGS sequence"/>
</dbReference>
<organism evidence="1 2">
    <name type="scientific">Danaus plexippus plexippus</name>
    <dbReference type="NCBI Taxonomy" id="278856"/>
    <lineage>
        <taxon>Eukaryota</taxon>
        <taxon>Metazoa</taxon>
        <taxon>Ecdysozoa</taxon>
        <taxon>Arthropoda</taxon>
        <taxon>Hexapoda</taxon>
        <taxon>Insecta</taxon>
        <taxon>Pterygota</taxon>
        <taxon>Neoptera</taxon>
        <taxon>Endopterygota</taxon>
        <taxon>Lepidoptera</taxon>
        <taxon>Glossata</taxon>
        <taxon>Ditrysia</taxon>
        <taxon>Papilionoidea</taxon>
        <taxon>Nymphalidae</taxon>
        <taxon>Danainae</taxon>
        <taxon>Danaini</taxon>
        <taxon>Danaina</taxon>
        <taxon>Danaus</taxon>
        <taxon>Danaus</taxon>
    </lineage>
</organism>
<gene>
    <name evidence="1" type="ORF">KGM_213197</name>
</gene>
<evidence type="ECO:0000313" key="2">
    <source>
        <dbReference type="Proteomes" id="UP000007151"/>
    </source>
</evidence>
<name>A0A212FAV4_DANPL</name>
<comment type="caution">
    <text evidence="1">The sequence shown here is derived from an EMBL/GenBank/DDBJ whole genome shotgun (WGS) entry which is preliminary data.</text>
</comment>
<evidence type="ECO:0000313" key="1">
    <source>
        <dbReference type="EMBL" id="OWR50875.1"/>
    </source>
</evidence>
<sequence length="79" mass="8724">MLPAAHFATSGWIPFGVWRNTFRLVTGTIHTYSRQDTTAGGRRGLSIRVCVARKQTPSSVTLVLKSLTLRLLLNQAILT</sequence>
<protein>
    <submittedName>
        <fullName evidence="1">Uncharacterized protein</fullName>
    </submittedName>
</protein>
<dbReference type="InParanoid" id="A0A212FAV4"/>
<accession>A0A212FAV4</accession>